<dbReference type="PROSITE" id="PS00519">
    <property type="entry name" value="HTH_ASNC_1"/>
    <property type="match status" value="1"/>
</dbReference>
<evidence type="ECO:0000256" key="3">
    <source>
        <dbReference type="ARBA" id="ARBA00023163"/>
    </source>
</evidence>
<dbReference type="InterPro" id="IPR000485">
    <property type="entry name" value="AsnC-type_HTH_dom"/>
</dbReference>
<evidence type="ECO:0000256" key="1">
    <source>
        <dbReference type="ARBA" id="ARBA00023015"/>
    </source>
</evidence>
<dbReference type="InterPro" id="IPR011008">
    <property type="entry name" value="Dimeric_a/b-barrel"/>
</dbReference>
<dbReference type="InterPro" id="IPR019888">
    <property type="entry name" value="Tscrpt_reg_AsnC-like"/>
</dbReference>
<reference evidence="5" key="1">
    <citation type="journal article" date="2014" name="Int. J. Syst. Evol. Microbiol.">
        <title>Complete genome sequence of Corynebacterium casei LMG S-19264T (=DSM 44701T), isolated from a smear-ripened cheese.</title>
        <authorList>
            <consortium name="US DOE Joint Genome Institute (JGI-PGF)"/>
            <person name="Walter F."/>
            <person name="Albersmeier A."/>
            <person name="Kalinowski J."/>
            <person name="Ruckert C."/>
        </authorList>
    </citation>
    <scope>NUCLEOTIDE SEQUENCE</scope>
    <source>
        <strain evidence="5">CGMCC 1.8984</strain>
    </source>
</reference>
<dbReference type="InterPro" id="IPR036390">
    <property type="entry name" value="WH_DNA-bd_sf"/>
</dbReference>
<dbReference type="GO" id="GO:0005829">
    <property type="term" value="C:cytosol"/>
    <property type="evidence" value="ECO:0007669"/>
    <property type="project" value="TreeGrafter"/>
</dbReference>
<comment type="caution">
    <text evidence="5">The sequence shown here is derived from an EMBL/GenBank/DDBJ whole genome shotgun (WGS) entry which is preliminary data.</text>
</comment>
<dbReference type="Gene3D" id="1.10.10.10">
    <property type="entry name" value="Winged helix-like DNA-binding domain superfamily/Winged helix DNA-binding domain"/>
    <property type="match status" value="1"/>
</dbReference>
<evidence type="ECO:0000259" key="4">
    <source>
        <dbReference type="PROSITE" id="PS50956"/>
    </source>
</evidence>
<organism evidence="5 6">
    <name type="scientific">Agromyces bauzanensis</name>
    <dbReference type="NCBI Taxonomy" id="1308924"/>
    <lineage>
        <taxon>Bacteria</taxon>
        <taxon>Bacillati</taxon>
        <taxon>Actinomycetota</taxon>
        <taxon>Actinomycetes</taxon>
        <taxon>Micrococcales</taxon>
        <taxon>Microbacteriaceae</taxon>
        <taxon>Agromyces</taxon>
    </lineage>
</organism>
<dbReference type="InterPro" id="IPR019885">
    <property type="entry name" value="Tscrpt_reg_HTH_AsnC-type_CS"/>
</dbReference>
<dbReference type="PANTHER" id="PTHR30154:SF34">
    <property type="entry name" value="TRANSCRIPTIONAL REGULATOR AZLB"/>
    <property type="match status" value="1"/>
</dbReference>
<dbReference type="Pfam" id="PF13404">
    <property type="entry name" value="HTH_AsnC-type"/>
    <property type="match status" value="1"/>
</dbReference>
<dbReference type="Proteomes" id="UP000636956">
    <property type="component" value="Unassembled WGS sequence"/>
</dbReference>
<gene>
    <name evidence="5" type="ORF">GCM10011372_35190</name>
</gene>
<feature type="domain" description="HTH asnC-type" evidence="4">
    <location>
        <begin position="1"/>
        <end position="62"/>
    </location>
</feature>
<keyword evidence="6" id="KW-1185">Reference proteome</keyword>
<dbReference type="EMBL" id="BMMD01000036">
    <property type="protein sequence ID" value="GGJ93707.1"/>
    <property type="molecule type" value="Genomic_DNA"/>
</dbReference>
<dbReference type="SMART" id="SM00344">
    <property type="entry name" value="HTH_ASNC"/>
    <property type="match status" value="1"/>
</dbReference>
<dbReference type="InterPro" id="IPR019887">
    <property type="entry name" value="Tscrpt_reg_AsnC/Lrp_C"/>
</dbReference>
<reference evidence="5" key="2">
    <citation type="submission" date="2020-09" db="EMBL/GenBank/DDBJ databases">
        <authorList>
            <person name="Sun Q."/>
            <person name="Zhou Y."/>
        </authorList>
    </citation>
    <scope>NUCLEOTIDE SEQUENCE</scope>
    <source>
        <strain evidence="5">CGMCC 1.8984</strain>
    </source>
</reference>
<name>A0A917PUY6_9MICO</name>
<evidence type="ECO:0000313" key="5">
    <source>
        <dbReference type="EMBL" id="GGJ93707.1"/>
    </source>
</evidence>
<dbReference type="PANTHER" id="PTHR30154">
    <property type="entry name" value="LEUCINE-RESPONSIVE REGULATORY PROTEIN"/>
    <property type="match status" value="1"/>
</dbReference>
<dbReference type="InterPro" id="IPR036388">
    <property type="entry name" value="WH-like_DNA-bd_sf"/>
</dbReference>
<protein>
    <recommendedName>
        <fullName evidence="4">HTH asnC-type domain-containing protein</fullName>
    </recommendedName>
</protein>
<dbReference type="GO" id="GO:0043200">
    <property type="term" value="P:response to amino acid"/>
    <property type="evidence" value="ECO:0007669"/>
    <property type="project" value="TreeGrafter"/>
</dbReference>
<dbReference type="PRINTS" id="PR00033">
    <property type="entry name" value="HTHASNC"/>
</dbReference>
<evidence type="ECO:0000313" key="6">
    <source>
        <dbReference type="Proteomes" id="UP000636956"/>
    </source>
</evidence>
<dbReference type="Pfam" id="PF01037">
    <property type="entry name" value="AsnC_trans_reg"/>
    <property type="match status" value="1"/>
</dbReference>
<dbReference type="SUPFAM" id="SSF46785">
    <property type="entry name" value="Winged helix' DNA-binding domain"/>
    <property type="match status" value="1"/>
</dbReference>
<dbReference type="RefSeq" id="WP_188744706.1">
    <property type="nucleotide sequence ID" value="NZ_BAABFW010000042.1"/>
</dbReference>
<dbReference type="PROSITE" id="PS50956">
    <property type="entry name" value="HTH_ASNC_2"/>
    <property type="match status" value="1"/>
</dbReference>
<keyword evidence="3" id="KW-0804">Transcription</keyword>
<keyword evidence="2" id="KW-0238">DNA-binding</keyword>
<dbReference type="SUPFAM" id="SSF54909">
    <property type="entry name" value="Dimeric alpha+beta barrel"/>
    <property type="match status" value="1"/>
</dbReference>
<keyword evidence="1" id="KW-0805">Transcription regulation</keyword>
<proteinExistence type="predicted"/>
<sequence length="151" mass="16436">MDAIDEQILGLLREDARRSFSDLGRRVGLSTNATAARVRRMEEDGIILGYTVLTGGAALGPRGGLEVFIDVRLDSETDYDDFTAAIEPMDQIVEAIHLTGPFDYLLRAYAPDTGDLDALLRRLKRDCGAAQTQTRVALRPTSVPAASRRAG</sequence>
<dbReference type="Gene3D" id="3.30.70.920">
    <property type="match status" value="1"/>
</dbReference>
<accession>A0A917PUY6</accession>
<dbReference type="GO" id="GO:0043565">
    <property type="term" value="F:sequence-specific DNA binding"/>
    <property type="evidence" value="ECO:0007669"/>
    <property type="project" value="InterPro"/>
</dbReference>
<evidence type="ECO:0000256" key="2">
    <source>
        <dbReference type="ARBA" id="ARBA00023125"/>
    </source>
</evidence>
<dbReference type="AlphaFoldDB" id="A0A917PUY6"/>